<name>A0A370PNB2_ASPPH</name>
<keyword evidence="3" id="KW-1185">Reference proteome</keyword>
<evidence type="ECO:0000313" key="2">
    <source>
        <dbReference type="EMBL" id="RDK43394.1"/>
    </source>
</evidence>
<proteinExistence type="predicted"/>
<dbReference type="EMBL" id="KZ851851">
    <property type="protein sequence ID" value="RDK43394.1"/>
    <property type="molecule type" value="Genomic_DNA"/>
</dbReference>
<feature type="region of interest" description="Disordered" evidence="1">
    <location>
        <begin position="30"/>
        <end position="116"/>
    </location>
</feature>
<dbReference type="AlphaFoldDB" id="A0A370PNB2"/>
<sequence>MDSAVTHTPNYHSLCLWFYISPRHDTTNPIAINNNPQVRSPQSVNLSSAPRPHLSFKFVPQKSPYPSPSHGKKRKEKEANKRDRLPHKPLHKPRPEPNPLIMRTGGRQLGEDIFNI</sequence>
<evidence type="ECO:0000256" key="1">
    <source>
        <dbReference type="SAM" id="MobiDB-lite"/>
    </source>
</evidence>
<feature type="compositionally biased region" description="Polar residues" evidence="1">
    <location>
        <begin position="30"/>
        <end position="48"/>
    </location>
</feature>
<protein>
    <submittedName>
        <fullName evidence="2">Uncharacterized protein</fullName>
    </submittedName>
</protein>
<organism evidence="2 3">
    <name type="scientific">Aspergillus phoenicis ATCC 13157</name>
    <dbReference type="NCBI Taxonomy" id="1353007"/>
    <lineage>
        <taxon>Eukaryota</taxon>
        <taxon>Fungi</taxon>
        <taxon>Dikarya</taxon>
        <taxon>Ascomycota</taxon>
        <taxon>Pezizomycotina</taxon>
        <taxon>Eurotiomycetes</taxon>
        <taxon>Eurotiomycetidae</taxon>
        <taxon>Eurotiales</taxon>
        <taxon>Aspergillaceae</taxon>
        <taxon>Aspergillus</taxon>
    </lineage>
</organism>
<gene>
    <name evidence="2" type="ORF">M752DRAFT_156517</name>
</gene>
<reference evidence="2 3" key="1">
    <citation type="submission" date="2018-07" db="EMBL/GenBank/DDBJ databases">
        <title>Section-level genome sequencing of Aspergillus section Nigri to investigate inter- and intra-species variation.</title>
        <authorList>
            <consortium name="DOE Joint Genome Institute"/>
            <person name="Vesth T.C."/>
            <person name="Nybo J.L."/>
            <person name="Theobald S."/>
            <person name="Frisvad J.C."/>
            <person name="Larsen T.O."/>
            <person name="Nielsen K.F."/>
            <person name="Hoof J.B."/>
            <person name="Brandl J."/>
            <person name="Salamov A."/>
            <person name="Riley R."/>
            <person name="Gladden J.M."/>
            <person name="Phatale P."/>
            <person name="Nielsen M.T."/>
            <person name="Lyhne E.K."/>
            <person name="Kogle M.E."/>
            <person name="Strasser K."/>
            <person name="McDonnell E."/>
            <person name="Barry K."/>
            <person name="Clum A."/>
            <person name="Chen C."/>
            <person name="Nolan M."/>
            <person name="Sandor L."/>
            <person name="Kuo A."/>
            <person name="Lipzen A."/>
            <person name="Hainaut M."/>
            <person name="Drula E."/>
            <person name="Tsang A."/>
            <person name="Magnuson J.K."/>
            <person name="Henrissat B."/>
            <person name="Wiebenga A."/>
            <person name="Simmons B.A."/>
            <person name="Makela M.R."/>
            <person name="De vries R.P."/>
            <person name="Grigoriev I.V."/>
            <person name="Mortensen U.H."/>
            <person name="Baker S.E."/>
            <person name="Andersen M.R."/>
        </authorList>
    </citation>
    <scope>NUCLEOTIDE SEQUENCE [LARGE SCALE GENOMIC DNA]</scope>
    <source>
        <strain evidence="2 3">ATCC 13157</strain>
    </source>
</reference>
<dbReference type="Proteomes" id="UP000254937">
    <property type="component" value="Unassembled WGS sequence"/>
</dbReference>
<evidence type="ECO:0000313" key="3">
    <source>
        <dbReference type="Proteomes" id="UP000254937"/>
    </source>
</evidence>
<accession>A0A370PNB2</accession>